<dbReference type="Proteomes" id="UP000199009">
    <property type="component" value="Chromosome I"/>
</dbReference>
<organism evidence="2 3">
    <name type="scientific">Microbacterium pygmaeum</name>
    <dbReference type="NCBI Taxonomy" id="370764"/>
    <lineage>
        <taxon>Bacteria</taxon>
        <taxon>Bacillati</taxon>
        <taxon>Actinomycetota</taxon>
        <taxon>Actinomycetes</taxon>
        <taxon>Micrococcales</taxon>
        <taxon>Microbacteriaceae</taxon>
        <taxon>Microbacterium</taxon>
    </lineage>
</organism>
<evidence type="ECO:0000313" key="2">
    <source>
        <dbReference type="EMBL" id="SDG82962.1"/>
    </source>
</evidence>
<reference evidence="2 3" key="1">
    <citation type="submission" date="2016-10" db="EMBL/GenBank/DDBJ databases">
        <authorList>
            <person name="de Groot N.N."/>
        </authorList>
    </citation>
    <scope>NUCLEOTIDE SEQUENCE [LARGE SCALE GENOMIC DNA]</scope>
    <source>
        <strain evidence="2 3">DSM 23142</strain>
    </source>
</reference>
<sequence>MSEQRSTLATCLVAPNSGPMTLDGTNTYVIRAPGSRTAVVVDPGPSVRGHINRIEALGPVDLVLLTHHHHDHAESATELSERTGASVRAWEPTLCIGAGALRDGETIVSAGARIVVIATPGHTSDSVCFQLPDDRAVGSQDRTGSILTGDTILGRGFTILAQSENAVRDYLTSLESLRALDDAQLVLPAHGPALPSLRVIADEYLAHRRDRLAHISAALVQLDPHQLKDQSVISAITDAVYPEVSDELRLAAEASTAAQLQYLADRRR</sequence>
<dbReference type="Pfam" id="PF00753">
    <property type="entry name" value="Lactamase_B"/>
    <property type="match status" value="1"/>
</dbReference>
<dbReference type="InterPro" id="IPR050662">
    <property type="entry name" value="Sec-metab_biosynth-thioest"/>
</dbReference>
<dbReference type="CDD" id="cd16278">
    <property type="entry name" value="metallo-hydrolase-like_MBL-fold"/>
    <property type="match status" value="1"/>
</dbReference>
<dbReference type="SUPFAM" id="SSF56281">
    <property type="entry name" value="Metallo-hydrolase/oxidoreductase"/>
    <property type="match status" value="1"/>
</dbReference>
<dbReference type="Gene3D" id="1.10.10.10">
    <property type="entry name" value="Winged helix-like DNA-binding domain superfamily/Winged helix DNA-binding domain"/>
    <property type="match status" value="1"/>
</dbReference>
<evidence type="ECO:0000259" key="1">
    <source>
        <dbReference type="SMART" id="SM00849"/>
    </source>
</evidence>
<name>A0A1G7XFG0_9MICO</name>
<dbReference type="EMBL" id="LT629692">
    <property type="protein sequence ID" value="SDG82962.1"/>
    <property type="molecule type" value="Genomic_DNA"/>
</dbReference>
<dbReference type="PANTHER" id="PTHR23131:SF0">
    <property type="entry name" value="ENDORIBONUCLEASE LACTB2"/>
    <property type="match status" value="1"/>
</dbReference>
<keyword evidence="3" id="KW-1185">Reference proteome</keyword>
<feature type="domain" description="Metallo-beta-lactamase" evidence="1">
    <location>
        <begin position="24"/>
        <end position="190"/>
    </location>
</feature>
<dbReference type="Gene3D" id="3.60.15.10">
    <property type="entry name" value="Ribonuclease Z/Hydroxyacylglutathione hydrolase-like"/>
    <property type="match status" value="1"/>
</dbReference>
<dbReference type="InterPro" id="IPR001279">
    <property type="entry name" value="Metallo-B-lactamas"/>
</dbReference>
<dbReference type="InterPro" id="IPR036866">
    <property type="entry name" value="RibonucZ/Hydroxyglut_hydro"/>
</dbReference>
<gene>
    <name evidence="2" type="ORF">SAMN04489810_1406</name>
</gene>
<accession>A0A1G7XFG0</accession>
<evidence type="ECO:0000313" key="3">
    <source>
        <dbReference type="Proteomes" id="UP000199009"/>
    </source>
</evidence>
<dbReference type="PANTHER" id="PTHR23131">
    <property type="entry name" value="ENDORIBONUCLEASE LACTB2"/>
    <property type="match status" value="1"/>
</dbReference>
<protein>
    <submittedName>
        <fullName evidence="2">Glyoxylase, beta-lactamase superfamily II</fullName>
    </submittedName>
</protein>
<dbReference type="STRING" id="370764.SAMN04489810_1406"/>
<dbReference type="AlphaFoldDB" id="A0A1G7XFG0"/>
<proteinExistence type="predicted"/>
<dbReference type="InterPro" id="IPR036388">
    <property type="entry name" value="WH-like_DNA-bd_sf"/>
</dbReference>
<dbReference type="SMART" id="SM00849">
    <property type="entry name" value="Lactamase_B"/>
    <property type="match status" value="1"/>
</dbReference>